<sequence length="323" mass="38855">SDATHRIISFLLENKNIKNLTPELVAEGIVRGKSPRNSKKVVSSGRTLNLNEESISTADFFTNTGIRLEKDDVITYYKHKECKHALRHRLSFLWEDRDQIITTYEVDRPEYTYKYQLISKNRNEVIESVRHFIATKNPIEDVKEFIRVKEDELEALIKGTSEDIKDMQARGMDENKEHHHLTREFITKAEESIITYLNSMIFETLKQSLEEDRKKREEYDRQKRQEEENRERLREDERKRIAEDEQRQREEERRIREEEEQKRKEEAEMLIEKMKEQQDQLPQKAIIIDGDRLSEEARRVENCFSRESKKVEREARRIGEQIK</sequence>
<dbReference type="EMBL" id="LJIG01000433">
    <property type="protein sequence ID" value="KRT86507.1"/>
    <property type="molecule type" value="Genomic_DNA"/>
</dbReference>
<feature type="compositionally biased region" description="Basic and acidic residues" evidence="1">
    <location>
        <begin position="212"/>
        <end position="278"/>
    </location>
</feature>
<reference evidence="2 3" key="1">
    <citation type="submission" date="2015-09" db="EMBL/GenBank/DDBJ databases">
        <title>Draft genome of the scarab beetle Oryctes borbonicus.</title>
        <authorList>
            <person name="Meyer J.M."/>
            <person name="Markov G.V."/>
            <person name="Baskaran P."/>
            <person name="Herrmann M."/>
            <person name="Sommer R.J."/>
            <person name="Roedelsperger C."/>
        </authorList>
    </citation>
    <scope>NUCLEOTIDE SEQUENCE [LARGE SCALE GENOMIC DNA]</scope>
    <source>
        <strain evidence="2">OB123</strain>
        <tissue evidence="2">Whole animal</tissue>
    </source>
</reference>
<evidence type="ECO:0000313" key="2">
    <source>
        <dbReference type="EMBL" id="KRT86507.1"/>
    </source>
</evidence>
<feature type="non-terminal residue" evidence="2">
    <location>
        <position position="323"/>
    </location>
</feature>
<comment type="caution">
    <text evidence="2">The sequence shown here is derived from an EMBL/GenBank/DDBJ whole genome shotgun (WGS) entry which is preliminary data.</text>
</comment>
<evidence type="ECO:0000256" key="1">
    <source>
        <dbReference type="SAM" id="MobiDB-lite"/>
    </source>
</evidence>
<accession>A0A0T6BH54</accession>
<dbReference type="Proteomes" id="UP000051574">
    <property type="component" value="Unassembled WGS sequence"/>
</dbReference>
<feature type="region of interest" description="Disordered" evidence="1">
    <location>
        <begin position="212"/>
        <end position="287"/>
    </location>
</feature>
<name>A0A0T6BH54_9SCAR</name>
<protein>
    <submittedName>
        <fullName evidence="2">Uncharacterized protein</fullName>
    </submittedName>
</protein>
<organism evidence="2 3">
    <name type="scientific">Oryctes borbonicus</name>
    <dbReference type="NCBI Taxonomy" id="1629725"/>
    <lineage>
        <taxon>Eukaryota</taxon>
        <taxon>Metazoa</taxon>
        <taxon>Ecdysozoa</taxon>
        <taxon>Arthropoda</taxon>
        <taxon>Hexapoda</taxon>
        <taxon>Insecta</taxon>
        <taxon>Pterygota</taxon>
        <taxon>Neoptera</taxon>
        <taxon>Endopterygota</taxon>
        <taxon>Coleoptera</taxon>
        <taxon>Polyphaga</taxon>
        <taxon>Scarabaeiformia</taxon>
        <taxon>Scarabaeidae</taxon>
        <taxon>Dynastinae</taxon>
        <taxon>Oryctes</taxon>
    </lineage>
</organism>
<evidence type="ECO:0000313" key="3">
    <source>
        <dbReference type="Proteomes" id="UP000051574"/>
    </source>
</evidence>
<dbReference type="AlphaFoldDB" id="A0A0T6BH54"/>
<feature type="non-terminal residue" evidence="2">
    <location>
        <position position="1"/>
    </location>
</feature>
<proteinExistence type="predicted"/>
<keyword evidence="3" id="KW-1185">Reference proteome</keyword>
<gene>
    <name evidence="2" type="ORF">AMK59_542</name>
</gene>